<proteinExistence type="predicted"/>
<protein>
    <submittedName>
        <fullName evidence="1">Uncharacterized protein</fullName>
    </submittedName>
</protein>
<dbReference type="EMBL" id="PYNF01000003">
    <property type="protein sequence ID" value="PSV00424.1"/>
    <property type="molecule type" value="Genomic_DNA"/>
</dbReference>
<comment type="caution">
    <text evidence="1">The sequence shown here is derived from an EMBL/GenBank/DDBJ whole genome shotgun (WGS) entry which is preliminary data.</text>
</comment>
<evidence type="ECO:0000313" key="1">
    <source>
        <dbReference type="EMBL" id="PSV00424.1"/>
    </source>
</evidence>
<reference evidence="1 2" key="1">
    <citation type="submission" date="2018-01" db="EMBL/GenBank/DDBJ databases">
        <title>Whole genome sequencing of Histamine producing bacteria.</title>
        <authorList>
            <person name="Butler K."/>
        </authorList>
    </citation>
    <scope>NUCLEOTIDE SEQUENCE [LARGE SCALE GENOMIC DNA]</scope>
    <source>
        <strain evidence="1 2">FS-7.2</strain>
    </source>
</reference>
<dbReference type="AlphaFoldDB" id="A0A2T3KL28"/>
<organism evidence="1 2">
    <name type="scientific">Photobacterium kishitanii</name>
    <dbReference type="NCBI Taxonomy" id="318456"/>
    <lineage>
        <taxon>Bacteria</taxon>
        <taxon>Pseudomonadati</taxon>
        <taxon>Pseudomonadota</taxon>
        <taxon>Gammaproteobacteria</taxon>
        <taxon>Vibrionales</taxon>
        <taxon>Vibrionaceae</taxon>
        <taxon>Photobacterium</taxon>
    </lineage>
</organism>
<dbReference type="Proteomes" id="UP000241426">
    <property type="component" value="Unassembled WGS sequence"/>
</dbReference>
<accession>A0A2T3KL28</accession>
<gene>
    <name evidence="1" type="ORF">C9J27_04650</name>
</gene>
<sequence>MNVKVLSEYLLCANDTDTQALGQHLLEKRQDVLTRVINENDSISAFYGKKHRIIVEINNTDDDFVIRAQKSGHFKLSTRLEWSADSKEEVIAKAESYLTDPVNYDSYYQKGEAFRQDLAIDYLSQATKHNSGGSSYLTGNWDIEFDYLVPDHSRKLSAPKLKIGDKNLDLLTSEEMREFGFLEEGSE</sequence>
<name>A0A2T3KL28_9GAMM</name>
<dbReference type="RefSeq" id="WP_107289054.1">
    <property type="nucleotide sequence ID" value="NZ_PYNF01000003.1"/>
</dbReference>
<evidence type="ECO:0000313" key="2">
    <source>
        <dbReference type="Proteomes" id="UP000241426"/>
    </source>
</evidence>